<evidence type="ECO:0000313" key="2">
    <source>
        <dbReference type="EMBL" id="KAG8226751.1"/>
    </source>
</evidence>
<comment type="caution">
    <text evidence="2">The sequence shown here is derived from an EMBL/GenBank/DDBJ whole genome shotgun (WGS) entry which is preliminary data.</text>
</comment>
<gene>
    <name evidence="2" type="ORF">J437_LFUL004402</name>
</gene>
<accession>A0A8K0K2R4</accession>
<name>A0A8K0K2R4_LADFU</name>
<dbReference type="Proteomes" id="UP000792457">
    <property type="component" value="Unassembled WGS sequence"/>
</dbReference>
<dbReference type="OrthoDB" id="8068264at2759"/>
<evidence type="ECO:0000256" key="1">
    <source>
        <dbReference type="SAM" id="MobiDB-lite"/>
    </source>
</evidence>
<dbReference type="AlphaFoldDB" id="A0A8K0K2R4"/>
<reference evidence="2" key="2">
    <citation type="submission" date="2017-10" db="EMBL/GenBank/DDBJ databases">
        <title>Ladona fulva Genome sequencing and assembly.</title>
        <authorList>
            <person name="Murali S."/>
            <person name="Richards S."/>
            <person name="Bandaranaike D."/>
            <person name="Bellair M."/>
            <person name="Blankenburg K."/>
            <person name="Chao H."/>
            <person name="Dinh H."/>
            <person name="Doddapaneni H."/>
            <person name="Dugan-Rocha S."/>
            <person name="Elkadiri S."/>
            <person name="Gnanaolivu R."/>
            <person name="Hernandez B."/>
            <person name="Skinner E."/>
            <person name="Javaid M."/>
            <person name="Lee S."/>
            <person name="Li M."/>
            <person name="Ming W."/>
            <person name="Munidasa M."/>
            <person name="Muniz J."/>
            <person name="Nguyen L."/>
            <person name="Hughes D."/>
            <person name="Osuji N."/>
            <person name="Pu L.-L."/>
            <person name="Puazo M."/>
            <person name="Qu C."/>
            <person name="Quiroz J."/>
            <person name="Raj R."/>
            <person name="Weissenberger G."/>
            <person name="Xin Y."/>
            <person name="Zou X."/>
            <person name="Han Y."/>
            <person name="Worley K."/>
            <person name="Muzny D."/>
            <person name="Gibbs R."/>
        </authorList>
    </citation>
    <scope>NUCLEOTIDE SEQUENCE</scope>
    <source>
        <strain evidence="2">Sampled in the wild</strain>
    </source>
</reference>
<evidence type="ECO:0000313" key="3">
    <source>
        <dbReference type="Proteomes" id="UP000792457"/>
    </source>
</evidence>
<organism evidence="2 3">
    <name type="scientific">Ladona fulva</name>
    <name type="common">Scarce chaser dragonfly</name>
    <name type="synonym">Libellula fulva</name>
    <dbReference type="NCBI Taxonomy" id="123851"/>
    <lineage>
        <taxon>Eukaryota</taxon>
        <taxon>Metazoa</taxon>
        <taxon>Ecdysozoa</taxon>
        <taxon>Arthropoda</taxon>
        <taxon>Hexapoda</taxon>
        <taxon>Insecta</taxon>
        <taxon>Pterygota</taxon>
        <taxon>Palaeoptera</taxon>
        <taxon>Odonata</taxon>
        <taxon>Epiprocta</taxon>
        <taxon>Anisoptera</taxon>
        <taxon>Libelluloidea</taxon>
        <taxon>Libellulidae</taxon>
        <taxon>Ladona</taxon>
    </lineage>
</organism>
<protein>
    <submittedName>
        <fullName evidence="2">Uncharacterized protein</fullName>
    </submittedName>
</protein>
<reference evidence="2" key="1">
    <citation type="submission" date="2013-04" db="EMBL/GenBank/DDBJ databases">
        <authorList>
            <person name="Qu J."/>
            <person name="Murali S.C."/>
            <person name="Bandaranaike D."/>
            <person name="Bellair M."/>
            <person name="Blankenburg K."/>
            <person name="Chao H."/>
            <person name="Dinh H."/>
            <person name="Doddapaneni H."/>
            <person name="Downs B."/>
            <person name="Dugan-Rocha S."/>
            <person name="Elkadiri S."/>
            <person name="Gnanaolivu R.D."/>
            <person name="Hernandez B."/>
            <person name="Javaid M."/>
            <person name="Jayaseelan J.C."/>
            <person name="Lee S."/>
            <person name="Li M."/>
            <person name="Ming W."/>
            <person name="Munidasa M."/>
            <person name="Muniz J."/>
            <person name="Nguyen L."/>
            <person name="Ongeri F."/>
            <person name="Osuji N."/>
            <person name="Pu L.-L."/>
            <person name="Puazo M."/>
            <person name="Qu C."/>
            <person name="Quiroz J."/>
            <person name="Raj R."/>
            <person name="Weissenberger G."/>
            <person name="Xin Y."/>
            <person name="Zou X."/>
            <person name="Han Y."/>
            <person name="Richards S."/>
            <person name="Worley K."/>
            <person name="Muzny D."/>
            <person name="Gibbs R."/>
        </authorList>
    </citation>
    <scope>NUCLEOTIDE SEQUENCE</scope>
    <source>
        <strain evidence="2">Sampled in the wild</strain>
    </source>
</reference>
<proteinExistence type="predicted"/>
<keyword evidence="3" id="KW-1185">Reference proteome</keyword>
<dbReference type="EMBL" id="KZ308294">
    <property type="protein sequence ID" value="KAG8226751.1"/>
    <property type="molecule type" value="Genomic_DNA"/>
</dbReference>
<feature type="region of interest" description="Disordered" evidence="1">
    <location>
        <begin position="122"/>
        <end position="141"/>
    </location>
</feature>
<sequence length="171" mass="19235">MNRFTKFSEARCVKCGLSHHSKECSKPISEPAVCANCKGSHPANYRGCPAYQTLKNIIKILKEKARLKINVDRFTAPKVNPVNGLSNFPQIQGKPSYAQATSQDPITAEIIKMRSRLSRNLSNISDSNSNVFTPPPRKPSSSDWRFQIKNWIINLAKVLSDNNSTKEFIDR</sequence>